<evidence type="ECO:0000256" key="9">
    <source>
        <dbReference type="SAM" id="Phobius"/>
    </source>
</evidence>
<comment type="subcellular location">
    <subcellularLocation>
        <location evidence="1 8">Cell membrane</location>
        <topology evidence="1 8">Multi-pass membrane protein</topology>
    </subcellularLocation>
</comment>
<dbReference type="SUPFAM" id="SSF103481">
    <property type="entry name" value="Multidrug resistance efflux transporter EmrE"/>
    <property type="match status" value="1"/>
</dbReference>
<dbReference type="EMBL" id="JBGFFX010000005">
    <property type="protein sequence ID" value="MEY8770929.1"/>
    <property type="molecule type" value="Genomic_DNA"/>
</dbReference>
<evidence type="ECO:0000256" key="5">
    <source>
        <dbReference type="ARBA" id="ARBA00022989"/>
    </source>
</evidence>
<name>A0ABV4E7P1_9GAMM</name>
<comment type="caution">
    <text evidence="10">The sequence shown here is derived from an EMBL/GenBank/DDBJ whole genome shotgun (WGS) entry which is preliminary data.</text>
</comment>
<feature type="transmembrane region" description="Helical" evidence="9">
    <location>
        <begin position="7"/>
        <end position="26"/>
    </location>
</feature>
<feature type="transmembrane region" description="Helical" evidence="9">
    <location>
        <begin position="88"/>
        <end position="108"/>
    </location>
</feature>
<keyword evidence="4 8" id="KW-0812">Transmembrane</keyword>
<keyword evidence="6 9" id="KW-0472">Membrane</keyword>
<dbReference type="InterPro" id="IPR045324">
    <property type="entry name" value="Small_multidrug_res"/>
</dbReference>
<dbReference type="InterPro" id="IPR000390">
    <property type="entry name" value="Small_drug/metabolite_transptr"/>
</dbReference>
<sequence length="120" mass="12823">MNKDKYFLFLCVAIASEITATTMLALSKGMSVLLPAFTALAAYGFSYYFLSLSLKKIPLGLAYALWAGLGIIATSLINRFLFHVSLSGGAIVGLLMIIAGVLVINLLAKSDRGNDTVEEN</sequence>
<comment type="similarity">
    <text evidence="7 8">Belongs to the drug/metabolite transporter (DMT) superfamily. Small multidrug resistance (SMR) (TC 2.A.7.1) family.</text>
</comment>
<dbReference type="PANTHER" id="PTHR30561">
    <property type="entry name" value="SMR FAMILY PROTON-DEPENDENT DRUG EFFLUX TRANSPORTER SUGE"/>
    <property type="match status" value="1"/>
</dbReference>
<feature type="transmembrane region" description="Helical" evidence="9">
    <location>
        <begin position="32"/>
        <end position="50"/>
    </location>
</feature>
<dbReference type="InterPro" id="IPR037185">
    <property type="entry name" value="EmrE-like"/>
</dbReference>
<gene>
    <name evidence="10" type="ORF">AB6T85_10890</name>
</gene>
<dbReference type="Proteomes" id="UP001565243">
    <property type="component" value="Unassembled WGS sequence"/>
</dbReference>
<evidence type="ECO:0000256" key="3">
    <source>
        <dbReference type="ARBA" id="ARBA00022475"/>
    </source>
</evidence>
<keyword evidence="5 9" id="KW-1133">Transmembrane helix</keyword>
<proteinExistence type="inferred from homology"/>
<evidence type="ECO:0000256" key="2">
    <source>
        <dbReference type="ARBA" id="ARBA00022448"/>
    </source>
</evidence>
<dbReference type="Pfam" id="PF00893">
    <property type="entry name" value="Multi_Drug_Res"/>
    <property type="match status" value="1"/>
</dbReference>
<evidence type="ECO:0000313" key="11">
    <source>
        <dbReference type="Proteomes" id="UP001565243"/>
    </source>
</evidence>
<dbReference type="RefSeq" id="WP_369895553.1">
    <property type="nucleotide sequence ID" value="NZ_JBGFFX010000005.1"/>
</dbReference>
<reference evidence="10 11" key="1">
    <citation type="submission" date="2024-07" db="EMBL/GenBank/DDBJ databases">
        <authorList>
            <person name="Hebao G."/>
        </authorList>
    </citation>
    <scope>NUCLEOTIDE SEQUENCE [LARGE SCALE GENOMIC DNA]</scope>
    <source>
        <strain evidence="10 11">ACCC 02193</strain>
    </source>
</reference>
<keyword evidence="3" id="KW-1003">Cell membrane</keyword>
<evidence type="ECO:0000313" key="10">
    <source>
        <dbReference type="EMBL" id="MEY8770929.1"/>
    </source>
</evidence>
<dbReference type="PANTHER" id="PTHR30561:SF1">
    <property type="entry name" value="MULTIDRUG TRANSPORTER EMRE"/>
    <property type="match status" value="1"/>
</dbReference>
<keyword evidence="2" id="KW-0813">Transport</keyword>
<feature type="transmembrane region" description="Helical" evidence="9">
    <location>
        <begin position="62"/>
        <end position="82"/>
    </location>
</feature>
<accession>A0ABV4E7P1</accession>
<protein>
    <submittedName>
        <fullName evidence="10">Multidrug efflux SMR transporter</fullName>
    </submittedName>
</protein>
<evidence type="ECO:0000256" key="4">
    <source>
        <dbReference type="ARBA" id="ARBA00022692"/>
    </source>
</evidence>
<keyword evidence="11" id="KW-1185">Reference proteome</keyword>
<evidence type="ECO:0000256" key="7">
    <source>
        <dbReference type="ARBA" id="ARBA00038032"/>
    </source>
</evidence>
<evidence type="ECO:0000256" key="8">
    <source>
        <dbReference type="RuleBase" id="RU003942"/>
    </source>
</evidence>
<organism evidence="10 11">
    <name type="scientific">Erwinia aeris</name>
    <dbReference type="NCBI Taxonomy" id="3239803"/>
    <lineage>
        <taxon>Bacteria</taxon>
        <taxon>Pseudomonadati</taxon>
        <taxon>Pseudomonadota</taxon>
        <taxon>Gammaproteobacteria</taxon>
        <taxon>Enterobacterales</taxon>
        <taxon>Erwiniaceae</taxon>
        <taxon>Erwinia</taxon>
    </lineage>
</organism>
<evidence type="ECO:0000256" key="6">
    <source>
        <dbReference type="ARBA" id="ARBA00023136"/>
    </source>
</evidence>
<evidence type="ECO:0000256" key="1">
    <source>
        <dbReference type="ARBA" id="ARBA00004651"/>
    </source>
</evidence>
<dbReference type="Gene3D" id="1.10.3730.20">
    <property type="match status" value="1"/>
</dbReference>